<feature type="compositionally biased region" description="Polar residues" evidence="1">
    <location>
        <begin position="147"/>
        <end position="174"/>
    </location>
</feature>
<protein>
    <submittedName>
        <fullName evidence="2">5427_t:CDS:1</fullName>
    </submittedName>
</protein>
<accession>A0ABN7W061</accession>
<feature type="non-terminal residue" evidence="2">
    <location>
        <position position="200"/>
    </location>
</feature>
<dbReference type="EMBL" id="CAJVQB010027157">
    <property type="protein sequence ID" value="CAG8810024.1"/>
    <property type="molecule type" value="Genomic_DNA"/>
</dbReference>
<evidence type="ECO:0000313" key="2">
    <source>
        <dbReference type="EMBL" id="CAG8810024.1"/>
    </source>
</evidence>
<sequence>MFAGKFVIENLEQHVTVFCANVIAIRDSNHEFEANKILISVPHCMFHVIVSRELKECKESTYFEAGIRTGRSFIVSEFISRITSDFVIFEVTDIDFMTSNVNIVQDVKPSITLTISEHHSDIDIIAEDANSNIPWAVKRPRRLTSRPLKQSSGLSTINDESVAPSQDPGSSTNIIEDAPKDDDKFEILEESIVEVPKKNK</sequence>
<feature type="region of interest" description="Disordered" evidence="1">
    <location>
        <begin position="146"/>
        <end position="182"/>
    </location>
</feature>
<evidence type="ECO:0000313" key="3">
    <source>
        <dbReference type="Proteomes" id="UP000789901"/>
    </source>
</evidence>
<reference evidence="2 3" key="1">
    <citation type="submission" date="2021-06" db="EMBL/GenBank/DDBJ databases">
        <authorList>
            <person name="Kallberg Y."/>
            <person name="Tangrot J."/>
            <person name="Rosling A."/>
        </authorList>
    </citation>
    <scope>NUCLEOTIDE SEQUENCE [LARGE SCALE GENOMIC DNA]</scope>
    <source>
        <strain evidence="2 3">120-4 pot B 10/14</strain>
    </source>
</reference>
<evidence type="ECO:0000256" key="1">
    <source>
        <dbReference type="SAM" id="MobiDB-lite"/>
    </source>
</evidence>
<comment type="caution">
    <text evidence="2">The sequence shown here is derived from an EMBL/GenBank/DDBJ whole genome shotgun (WGS) entry which is preliminary data.</text>
</comment>
<dbReference type="Proteomes" id="UP000789901">
    <property type="component" value="Unassembled WGS sequence"/>
</dbReference>
<organism evidence="2 3">
    <name type="scientific">Gigaspora margarita</name>
    <dbReference type="NCBI Taxonomy" id="4874"/>
    <lineage>
        <taxon>Eukaryota</taxon>
        <taxon>Fungi</taxon>
        <taxon>Fungi incertae sedis</taxon>
        <taxon>Mucoromycota</taxon>
        <taxon>Glomeromycotina</taxon>
        <taxon>Glomeromycetes</taxon>
        <taxon>Diversisporales</taxon>
        <taxon>Gigasporaceae</taxon>
        <taxon>Gigaspora</taxon>
    </lineage>
</organism>
<name>A0ABN7W061_GIGMA</name>
<keyword evidence="3" id="KW-1185">Reference proteome</keyword>
<gene>
    <name evidence="2" type="ORF">GMARGA_LOCUS25013</name>
</gene>
<proteinExistence type="predicted"/>